<evidence type="ECO:0000256" key="5">
    <source>
        <dbReference type="ARBA" id="ARBA00023136"/>
    </source>
</evidence>
<gene>
    <name evidence="9" type="ORF">AFUS01_LOCUS20712</name>
</gene>
<dbReference type="Proteomes" id="UP000708208">
    <property type="component" value="Unassembled WGS sequence"/>
</dbReference>
<evidence type="ECO:0000256" key="7">
    <source>
        <dbReference type="SAM" id="Phobius"/>
    </source>
</evidence>
<dbReference type="Pfam" id="PF09335">
    <property type="entry name" value="VTT_dom"/>
    <property type="match status" value="1"/>
</dbReference>
<dbReference type="EMBL" id="CAJVCH010226174">
    <property type="protein sequence ID" value="CAG7732178.1"/>
    <property type="molecule type" value="Genomic_DNA"/>
</dbReference>
<dbReference type="OrthoDB" id="3364966at2759"/>
<feature type="domain" description="VTT" evidence="8">
    <location>
        <begin position="118"/>
        <end position="238"/>
    </location>
</feature>
<keyword evidence="4 7" id="KW-1133">Transmembrane helix</keyword>
<feature type="transmembrane region" description="Helical" evidence="7">
    <location>
        <begin position="136"/>
        <end position="155"/>
    </location>
</feature>
<name>A0A8J2K9M0_9HEXA</name>
<comment type="caution">
    <text evidence="9">The sequence shown here is derived from an EMBL/GenBank/DDBJ whole genome shotgun (WGS) entry which is preliminary data.</text>
</comment>
<dbReference type="InterPro" id="IPR032816">
    <property type="entry name" value="VTT_dom"/>
</dbReference>
<keyword evidence="10" id="KW-1185">Reference proteome</keyword>
<evidence type="ECO:0000256" key="6">
    <source>
        <dbReference type="ARBA" id="ARBA00025797"/>
    </source>
</evidence>
<keyword evidence="2 7" id="KW-0812">Transmembrane</keyword>
<sequence>MEGHSRHGLNYLKLYVYNILFAGGRLASCCAPNTVLMQWSKLVAMNKLLQLLTVFLGFTFCLYILYWLSGPDERLHLPRQLEDLKELAILAEDYKVNRPVYTLVLLVSVYIYKQSFAIPGSFLLNLLSGALYGLKGFPLVSFLSAVGATHCYILSKYFGRDTLKTYFPDRIQYFNKLVEQNRHSGLFRFLISLRLFPMTPNWLINMASPIVGVPIIPFFFSVFFGLMPYNYITVQAGEILRSLESASDVISYKTMLVLGVVAVLNFAPVLHKKYKSKFS</sequence>
<reference evidence="9" key="1">
    <citation type="submission" date="2021-06" db="EMBL/GenBank/DDBJ databases">
        <authorList>
            <person name="Hodson N. C."/>
            <person name="Mongue J. A."/>
            <person name="Jaron S. K."/>
        </authorList>
    </citation>
    <scope>NUCLEOTIDE SEQUENCE</scope>
</reference>
<dbReference type="PANTHER" id="PTHR43220">
    <property type="match status" value="1"/>
</dbReference>
<keyword evidence="3" id="KW-0732">Signal</keyword>
<protein>
    <recommendedName>
        <fullName evidence="8">VTT domain-containing protein</fullName>
    </recommendedName>
</protein>
<feature type="transmembrane region" description="Helical" evidence="7">
    <location>
        <begin position="249"/>
        <end position="270"/>
    </location>
</feature>
<dbReference type="GO" id="GO:0016020">
    <property type="term" value="C:membrane"/>
    <property type="evidence" value="ECO:0007669"/>
    <property type="project" value="UniProtKB-SubCell"/>
</dbReference>
<keyword evidence="5 7" id="KW-0472">Membrane</keyword>
<accession>A0A8J2K9M0</accession>
<evidence type="ECO:0000256" key="2">
    <source>
        <dbReference type="ARBA" id="ARBA00022692"/>
    </source>
</evidence>
<dbReference type="PANTHER" id="PTHR43220:SF21">
    <property type="entry name" value="TRANSMEMBRANE PROTEIN 41A"/>
    <property type="match status" value="1"/>
</dbReference>
<dbReference type="InterPro" id="IPR045014">
    <property type="entry name" value="TM41A/B"/>
</dbReference>
<feature type="transmembrane region" description="Helical" evidence="7">
    <location>
        <begin position="48"/>
        <end position="68"/>
    </location>
</feature>
<dbReference type="AlphaFoldDB" id="A0A8J2K9M0"/>
<feature type="transmembrane region" description="Helical" evidence="7">
    <location>
        <begin position="211"/>
        <end position="229"/>
    </location>
</feature>
<evidence type="ECO:0000256" key="4">
    <source>
        <dbReference type="ARBA" id="ARBA00022989"/>
    </source>
</evidence>
<feature type="transmembrane region" description="Helical" evidence="7">
    <location>
        <begin position="100"/>
        <end position="124"/>
    </location>
</feature>
<evidence type="ECO:0000256" key="3">
    <source>
        <dbReference type="ARBA" id="ARBA00022729"/>
    </source>
</evidence>
<evidence type="ECO:0000313" key="10">
    <source>
        <dbReference type="Proteomes" id="UP000708208"/>
    </source>
</evidence>
<proteinExistence type="inferred from homology"/>
<evidence type="ECO:0000256" key="1">
    <source>
        <dbReference type="ARBA" id="ARBA00004141"/>
    </source>
</evidence>
<evidence type="ECO:0000313" key="9">
    <source>
        <dbReference type="EMBL" id="CAG7732178.1"/>
    </source>
</evidence>
<evidence type="ECO:0000259" key="8">
    <source>
        <dbReference type="Pfam" id="PF09335"/>
    </source>
</evidence>
<organism evidence="9 10">
    <name type="scientific">Allacma fusca</name>
    <dbReference type="NCBI Taxonomy" id="39272"/>
    <lineage>
        <taxon>Eukaryota</taxon>
        <taxon>Metazoa</taxon>
        <taxon>Ecdysozoa</taxon>
        <taxon>Arthropoda</taxon>
        <taxon>Hexapoda</taxon>
        <taxon>Collembola</taxon>
        <taxon>Symphypleona</taxon>
        <taxon>Sminthuridae</taxon>
        <taxon>Allacma</taxon>
    </lineage>
</organism>
<comment type="similarity">
    <text evidence="6">Belongs to the TMEM41 family.</text>
</comment>
<comment type="subcellular location">
    <subcellularLocation>
        <location evidence="1">Membrane</location>
        <topology evidence="1">Multi-pass membrane protein</topology>
    </subcellularLocation>
</comment>